<dbReference type="FunFam" id="3.100.10.10:FF:000001">
    <property type="entry name" value="60S ribosomal protein L18"/>
    <property type="match status" value="1"/>
</dbReference>
<feature type="compositionally biased region" description="Basic residues" evidence="4">
    <location>
        <begin position="179"/>
        <end position="189"/>
    </location>
</feature>
<reference evidence="6" key="1">
    <citation type="journal article" date="2020" name="Stud. Mycol.">
        <title>101 Dothideomycetes genomes: a test case for predicting lifestyles and emergence of pathogens.</title>
        <authorList>
            <person name="Haridas S."/>
            <person name="Albert R."/>
            <person name="Binder M."/>
            <person name="Bloem J."/>
            <person name="Labutti K."/>
            <person name="Salamov A."/>
            <person name="Andreopoulos B."/>
            <person name="Baker S."/>
            <person name="Barry K."/>
            <person name="Bills G."/>
            <person name="Bluhm B."/>
            <person name="Cannon C."/>
            <person name="Castanera R."/>
            <person name="Culley D."/>
            <person name="Daum C."/>
            <person name="Ezra D."/>
            <person name="Gonzalez J."/>
            <person name="Henrissat B."/>
            <person name="Kuo A."/>
            <person name="Liang C."/>
            <person name="Lipzen A."/>
            <person name="Lutzoni F."/>
            <person name="Magnuson J."/>
            <person name="Mondo S."/>
            <person name="Nolan M."/>
            <person name="Ohm R."/>
            <person name="Pangilinan J."/>
            <person name="Park H.-J."/>
            <person name="Ramirez L."/>
            <person name="Alfaro M."/>
            <person name="Sun H."/>
            <person name="Tritt A."/>
            <person name="Yoshinaga Y."/>
            <person name="Zwiers L.-H."/>
            <person name="Turgeon B."/>
            <person name="Goodwin S."/>
            <person name="Spatafora J."/>
            <person name="Crous P."/>
            <person name="Grigoriev I."/>
        </authorList>
    </citation>
    <scope>NUCLEOTIDE SEQUENCE</scope>
    <source>
        <strain evidence="6">CBS 627.86</strain>
    </source>
</reference>
<dbReference type="GO" id="GO:0003723">
    <property type="term" value="F:RNA binding"/>
    <property type="evidence" value="ECO:0007669"/>
    <property type="project" value="TreeGrafter"/>
</dbReference>
<dbReference type="AlphaFoldDB" id="A0A6A5Z7Y0"/>
<feature type="compositionally biased region" description="Basic and acidic residues" evidence="4">
    <location>
        <begin position="166"/>
        <end position="178"/>
    </location>
</feature>
<dbReference type="Pfam" id="PF17135">
    <property type="entry name" value="Ribosomal_L18"/>
    <property type="match status" value="1"/>
</dbReference>
<dbReference type="PROSITE" id="PS01106">
    <property type="entry name" value="RIBOSOMAL_L18E"/>
    <property type="match status" value="1"/>
</dbReference>
<dbReference type="GO" id="GO:0003735">
    <property type="term" value="F:structural constituent of ribosome"/>
    <property type="evidence" value="ECO:0007669"/>
    <property type="project" value="InterPro"/>
</dbReference>
<dbReference type="GO" id="GO:0006412">
    <property type="term" value="P:translation"/>
    <property type="evidence" value="ECO:0007669"/>
    <property type="project" value="InterPro"/>
</dbReference>
<dbReference type="InterPro" id="IPR000039">
    <property type="entry name" value="Ribosomal_eL18"/>
</dbReference>
<dbReference type="InterPro" id="IPR021131">
    <property type="entry name" value="Ribosomal_uL15/eL18"/>
</dbReference>
<dbReference type="Gene3D" id="3.100.10.10">
    <property type="match status" value="1"/>
</dbReference>
<evidence type="ECO:0000256" key="3">
    <source>
        <dbReference type="ARBA" id="ARBA00023274"/>
    </source>
</evidence>
<dbReference type="Proteomes" id="UP000799770">
    <property type="component" value="Unassembled WGS sequence"/>
</dbReference>
<dbReference type="GO" id="GO:0022625">
    <property type="term" value="C:cytosolic large ribosomal subunit"/>
    <property type="evidence" value="ECO:0007669"/>
    <property type="project" value="TreeGrafter"/>
</dbReference>
<proteinExistence type="inferred from homology"/>
<gene>
    <name evidence="6" type="ORF">BDV96DRAFT_612779</name>
</gene>
<evidence type="ECO:0000313" key="7">
    <source>
        <dbReference type="Proteomes" id="UP000799770"/>
    </source>
</evidence>
<feature type="domain" description="Large ribosomal subunit protein uL15/eL18" evidence="5">
    <location>
        <begin position="2"/>
        <end position="189"/>
    </location>
</feature>
<protein>
    <submittedName>
        <fullName evidence="6">Ribosomal protein L18e/L15P</fullName>
    </submittedName>
</protein>
<dbReference type="EMBL" id="ML977323">
    <property type="protein sequence ID" value="KAF2115530.1"/>
    <property type="molecule type" value="Genomic_DNA"/>
</dbReference>
<dbReference type="SUPFAM" id="SSF52080">
    <property type="entry name" value="Ribosomal proteins L15p and L18e"/>
    <property type="match status" value="1"/>
</dbReference>
<evidence type="ECO:0000256" key="2">
    <source>
        <dbReference type="ARBA" id="ARBA00022980"/>
    </source>
</evidence>
<accession>A0A6A5Z7Y0</accession>
<evidence type="ECO:0000256" key="1">
    <source>
        <dbReference type="ARBA" id="ARBA00006815"/>
    </source>
</evidence>
<comment type="similarity">
    <text evidence="1">Belongs to the eukaryotic ribosomal protein eL18 family.</text>
</comment>
<keyword evidence="2 6" id="KW-0689">Ribosomal protein</keyword>
<dbReference type="OrthoDB" id="6353017at2759"/>
<keyword evidence="7" id="KW-1185">Reference proteome</keyword>
<evidence type="ECO:0000256" key="4">
    <source>
        <dbReference type="SAM" id="MobiDB-lite"/>
    </source>
</evidence>
<keyword evidence="3" id="KW-0687">Ribonucleoprotein</keyword>
<dbReference type="PANTHER" id="PTHR10934">
    <property type="entry name" value="60S RIBOSOMAL PROTEIN L18"/>
    <property type="match status" value="1"/>
</dbReference>
<dbReference type="PANTHER" id="PTHR10934:SF2">
    <property type="entry name" value="LARGE RIBOSOMAL SUBUNIT PROTEIN EL18"/>
    <property type="match status" value="1"/>
</dbReference>
<organism evidence="6 7">
    <name type="scientific">Lophiotrema nucula</name>
    <dbReference type="NCBI Taxonomy" id="690887"/>
    <lineage>
        <taxon>Eukaryota</taxon>
        <taxon>Fungi</taxon>
        <taxon>Dikarya</taxon>
        <taxon>Ascomycota</taxon>
        <taxon>Pezizomycotina</taxon>
        <taxon>Dothideomycetes</taxon>
        <taxon>Pleosporomycetidae</taxon>
        <taxon>Pleosporales</taxon>
        <taxon>Lophiotremataceae</taxon>
        <taxon>Lophiotrema</taxon>
    </lineage>
</organism>
<dbReference type="InterPro" id="IPR036227">
    <property type="entry name" value="Ribosomal_uL15/eL18_sf"/>
</dbReference>
<evidence type="ECO:0000313" key="6">
    <source>
        <dbReference type="EMBL" id="KAF2115530.1"/>
    </source>
</evidence>
<evidence type="ECO:0000259" key="5">
    <source>
        <dbReference type="Pfam" id="PF17135"/>
    </source>
</evidence>
<sequence length="189" mass="21193">MGIDLDRHHVKDGHRKVAKSTNPYIKLLVRLYKFLARRTDAPFNKTVLRRLMSSKINRPPVSVSKIVATAANKHNAETHKNKTIVIVGTVTDDNRLYEVPKLSIAALRVTATARARIEKAGGEVLTIDELALRAPTGANTLLLRGAKNSREAVKHFGMGPHKNKKPYVESKGRKFERARGRRRSRGFKV</sequence>
<name>A0A6A5Z7Y0_9PLEO</name>
<feature type="region of interest" description="Disordered" evidence="4">
    <location>
        <begin position="156"/>
        <end position="189"/>
    </location>
</feature>
<dbReference type="InterPro" id="IPR021132">
    <property type="entry name" value="Ribosomal_eL18/eL18-A/B/_CS"/>
</dbReference>